<keyword evidence="3" id="KW-0548">Nucleotidyltransferase</keyword>
<organism evidence="3 4">
    <name type="scientific">Proteus penneri</name>
    <dbReference type="NCBI Taxonomy" id="102862"/>
    <lineage>
        <taxon>Bacteria</taxon>
        <taxon>Pseudomonadati</taxon>
        <taxon>Pseudomonadota</taxon>
        <taxon>Gammaproteobacteria</taxon>
        <taxon>Enterobacterales</taxon>
        <taxon>Morganellaceae</taxon>
        <taxon>Proteus</taxon>
    </lineage>
</organism>
<dbReference type="Proteomes" id="UP000183920">
    <property type="component" value="Unassembled WGS sequence"/>
</dbReference>
<dbReference type="InterPro" id="IPR036388">
    <property type="entry name" value="WH-like_DNA-bd_sf"/>
</dbReference>
<name>A0A0G4QCM4_9GAMM</name>
<dbReference type="PANTHER" id="PTHR43736">
    <property type="entry name" value="ADP-RIBOSE PYROPHOSPHATASE"/>
    <property type="match status" value="1"/>
</dbReference>
<evidence type="ECO:0000313" key="4">
    <source>
        <dbReference type="Proteomes" id="UP000183920"/>
    </source>
</evidence>
<dbReference type="SUPFAM" id="SSF46785">
    <property type="entry name" value="Winged helix' DNA-binding domain"/>
    <property type="match status" value="1"/>
</dbReference>
<dbReference type="Pfam" id="PF21906">
    <property type="entry name" value="WHD_NrtR"/>
    <property type="match status" value="1"/>
</dbReference>
<dbReference type="PROSITE" id="PS51462">
    <property type="entry name" value="NUDIX"/>
    <property type="match status" value="1"/>
</dbReference>
<keyword evidence="3" id="KW-0808">Transferase</keyword>
<sequence length="260" mass="29858">MTKFDFLLFNLKIALSFSNKASVMNEQDFLASYNRRDFLSPLITVDAVLFTYHEEQLKVLLVKRGEHPEKGKWGLPGGFVDEVQDKCLEDTVLRKLKEKTGVIPPYIEQLCSVGNSQRDARGWSVTVCYTALIAHQACEAHIDTVDSVMWCPIDEVTQQSLAFDHQELITQARERLKQKSLYSIVPGFALPEVFTLPELQHVHEILIGKAIQKKSFRRRIEQADLLIDTGEKRAERGRPASLYRLQEASADYRFIRNLEF</sequence>
<dbReference type="InterPro" id="IPR054105">
    <property type="entry name" value="WHD_NrtR"/>
</dbReference>
<protein>
    <submittedName>
        <fullName evidence="3">Bifunctional nicotinamide mononucleotide adenylyltransferase/ADP-ribose pyrophosphatase</fullName>
    </submittedName>
</protein>
<evidence type="ECO:0000259" key="2">
    <source>
        <dbReference type="PROSITE" id="PS51462"/>
    </source>
</evidence>
<proteinExistence type="predicted"/>
<dbReference type="InterPro" id="IPR036390">
    <property type="entry name" value="WH_DNA-bd_sf"/>
</dbReference>
<dbReference type="SUPFAM" id="SSF55811">
    <property type="entry name" value="Nudix"/>
    <property type="match status" value="1"/>
</dbReference>
<feature type="domain" description="Nudix hydrolase" evidence="2">
    <location>
        <begin position="40"/>
        <end position="173"/>
    </location>
</feature>
<dbReference type="CDD" id="cd18873">
    <property type="entry name" value="NUDIX_NadM_like"/>
    <property type="match status" value="1"/>
</dbReference>
<gene>
    <name evidence="3" type="ORF">BN1804_02561</name>
</gene>
<evidence type="ECO:0000256" key="1">
    <source>
        <dbReference type="ARBA" id="ARBA00001946"/>
    </source>
</evidence>
<dbReference type="Gene3D" id="1.10.10.10">
    <property type="entry name" value="Winged helix-like DNA-binding domain superfamily/Winged helix DNA-binding domain"/>
    <property type="match status" value="1"/>
</dbReference>
<dbReference type="Gene3D" id="3.90.79.10">
    <property type="entry name" value="Nucleoside Triphosphate Pyrophosphohydrolase"/>
    <property type="match status" value="1"/>
</dbReference>
<dbReference type="InterPro" id="IPR000086">
    <property type="entry name" value="NUDIX_hydrolase_dom"/>
</dbReference>
<evidence type="ECO:0000313" key="3">
    <source>
        <dbReference type="EMBL" id="CRL63595.1"/>
    </source>
</evidence>
<accession>A0A0G4QCM4</accession>
<dbReference type="GO" id="GO:0016779">
    <property type="term" value="F:nucleotidyltransferase activity"/>
    <property type="evidence" value="ECO:0007669"/>
    <property type="project" value="UniProtKB-KW"/>
</dbReference>
<dbReference type="InterPro" id="IPR015797">
    <property type="entry name" value="NUDIX_hydrolase-like_dom_sf"/>
</dbReference>
<reference evidence="4" key="1">
    <citation type="submission" date="2015-06" db="EMBL/GenBank/DDBJ databases">
        <authorList>
            <person name="Urmite Genomes"/>
        </authorList>
    </citation>
    <scope>NUCLEOTIDE SEQUENCE [LARGE SCALE GENOMIC DNA]</scope>
    <source>
        <strain evidence="4">CSUR P1867</strain>
    </source>
</reference>
<dbReference type="EMBL" id="CVRY01000005">
    <property type="protein sequence ID" value="CRL63595.1"/>
    <property type="molecule type" value="Genomic_DNA"/>
</dbReference>
<dbReference type="PANTHER" id="PTHR43736:SF4">
    <property type="entry name" value="SLR1690 PROTEIN"/>
    <property type="match status" value="1"/>
</dbReference>
<dbReference type="Pfam" id="PF00293">
    <property type="entry name" value="NUDIX"/>
    <property type="match status" value="1"/>
</dbReference>
<dbReference type="AlphaFoldDB" id="A0A0G4QCM4"/>
<comment type="cofactor">
    <cofactor evidence="1">
        <name>Mg(2+)</name>
        <dbReference type="ChEBI" id="CHEBI:18420"/>
    </cofactor>
</comment>